<reference evidence="5" key="1">
    <citation type="submission" date="2011-04" db="EMBL/GenBank/DDBJ databases">
        <title>The complete genome of Porphyromonas asaccharolytica DSM 20707.</title>
        <authorList>
            <person name="Lucas S."/>
            <person name="Han J."/>
            <person name="Lapidus A."/>
            <person name="Bruce D."/>
            <person name="Goodwin L."/>
            <person name="Pitluck S."/>
            <person name="Peters L."/>
            <person name="Kyrpides N."/>
            <person name="Mavromatis K."/>
            <person name="Ivanova N."/>
            <person name="Ovchinnikova G."/>
            <person name="Pagani I."/>
            <person name="Lu M."/>
            <person name="Detter J.C."/>
            <person name="Tapia R."/>
            <person name="Han C."/>
            <person name="Land M."/>
            <person name="Hauser L."/>
            <person name="Markowitz V."/>
            <person name="Cheng J.-F."/>
            <person name="Hugenholtz P."/>
            <person name="Woyke T."/>
            <person name="Wu D."/>
            <person name="Gronow S."/>
            <person name="Wellnitz S."/>
            <person name="Brambilla E."/>
            <person name="Klenk H.-P."/>
            <person name="Eisen J.A."/>
        </authorList>
    </citation>
    <scope>NUCLEOTIDE SEQUENCE [LARGE SCALE GENOMIC DNA]</scope>
    <source>
        <strain evidence="5">ATCC 25260 / DSM 20707 / VPI 4198</strain>
    </source>
</reference>
<keyword evidence="5" id="KW-1185">Reference proteome</keyword>
<name>F4KJY1_PORAD</name>
<dbReference type="PANTHER" id="PTHR13090">
    <property type="entry name" value="ARGININE-HYDROXYLASE NDUFAF5, MITOCHONDRIAL"/>
    <property type="match status" value="1"/>
</dbReference>
<evidence type="ECO:0000313" key="5">
    <source>
        <dbReference type="Proteomes" id="UP000006545"/>
    </source>
</evidence>
<dbReference type="RefSeq" id="WP_013760231.1">
    <property type="nucleotide sequence ID" value="NC_015501.1"/>
</dbReference>
<dbReference type="GO" id="GO:0008757">
    <property type="term" value="F:S-adenosylmethionine-dependent methyltransferase activity"/>
    <property type="evidence" value="ECO:0007669"/>
    <property type="project" value="InterPro"/>
</dbReference>
<dbReference type="InterPro" id="IPR050602">
    <property type="entry name" value="Malonyl-ACP_OMT"/>
</dbReference>
<keyword evidence="2" id="KW-0808">Transferase</keyword>
<dbReference type="InterPro" id="IPR013216">
    <property type="entry name" value="Methyltransf_11"/>
</dbReference>
<dbReference type="AlphaFoldDB" id="F4KJY1"/>
<gene>
    <name evidence="4" type="ordered locus">Poras_0759</name>
</gene>
<dbReference type="GO" id="GO:0032259">
    <property type="term" value="P:methylation"/>
    <property type="evidence" value="ECO:0007669"/>
    <property type="project" value="UniProtKB-KW"/>
</dbReference>
<dbReference type="InterPro" id="IPR029063">
    <property type="entry name" value="SAM-dependent_MTases_sf"/>
</dbReference>
<evidence type="ECO:0000256" key="2">
    <source>
        <dbReference type="ARBA" id="ARBA00022679"/>
    </source>
</evidence>
<proteinExistence type="predicted"/>
<dbReference type="Pfam" id="PF08241">
    <property type="entry name" value="Methyltransf_11"/>
    <property type="match status" value="1"/>
</dbReference>
<feature type="domain" description="Methyltransferase type 11" evidence="3">
    <location>
        <begin position="50"/>
        <end position="136"/>
    </location>
</feature>
<evidence type="ECO:0000256" key="1">
    <source>
        <dbReference type="ARBA" id="ARBA00022603"/>
    </source>
</evidence>
<organism evidence="4 5">
    <name type="scientific">Porphyromonas asaccharolytica (strain ATCC 25260 / DSM 20707 / BCRC 10618 / CCUG 7834 / JCM 6326 / LMG 13178 / VPI 4198 / B440)</name>
    <name type="common">Bacteroides asaccharolyticus</name>
    <dbReference type="NCBI Taxonomy" id="879243"/>
    <lineage>
        <taxon>Bacteria</taxon>
        <taxon>Pseudomonadati</taxon>
        <taxon>Bacteroidota</taxon>
        <taxon>Bacteroidia</taxon>
        <taxon>Bacteroidales</taxon>
        <taxon>Porphyromonadaceae</taxon>
        <taxon>Porphyromonas</taxon>
    </lineage>
</organism>
<dbReference type="STRING" id="879243.Poras_0759"/>
<keyword evidence="1" id="KW-0489">Methyltransferase</keyword>
<dbReference type="eggNOG" id="COG4106">
    <property type="taxonomic scope" value="Bacteria"/>
</dbReference>
<evidence type="ECO:0000259" key="3">
    <source>
        <dbReference type="Pfam" id="PF08241"/>
    </source>
</evidence>
<dbReference type="EMBL" id="CP002689">
    <property type="protein sequence ID" value="AEE12706.1"/>
    <property type="molecule type" value="Genomic_DNA"/>
</dbReference>
<dbReference type="KEGG" id="pah:Poras_0759"/>
<evidence type="ECO:0000313" key="4">
    <source>
        <dbReference type="EMBL" id="AEE12706.1"/>
    </source>
</evidence>
<sequence length="258" mass="29072">MTASLAHQFDRAAAHYNEAAEPQRLVIDRLVQLLEEHLSKTERHFAHAFEMGAGSGLLTERIDQLVEVDHWTLADLSPALLAQVPRLRDPHPELCVGDAFELSLEGLGIDLFVSSSAMQWLTDPCAYLQRTVRELAAQATVAVSTFGPDNLLELRQLTRQGLHYPSLATWHNTLQELGYPYEIHAERLVIPFADPLAVLQHLRHTGTAQLPNAPQQIHTSRQLKDFTKKYITNFADETGRVTLTFHPVYIIINKHPII</sequence>
<dbReference type="PANTHER" id="PTHR13090:SF1">
    <property type="entry name" value="ARGININE-HYDROXYLASE NDUFAF5, MITOCHONDRIAL"/>
    <property type="match status" value="1"/>
</dbReference>
<dbReference type="Proteomes" id="UP000006545">
    <property type="component" value="Chromosome"/>
</dbReference>
<dbReference type="OrthoDB" id="9760689at2"/>
<accession>F4KJY1</accession>
<protein>
    <submittedName>
        <fullName evidence="4">Biotin synthesis protein BioC</fullName>
    </submittedName>
</protein>
<dbReference type="SUPFAM" id="SSF53335">
    <property type="entry name" value="S-adenosyl-L-methionine-dependent methyltransferases"/>
    <property type="match status" value="1"/>
</dbReference>
<dbReference type="HOGENOM" id="CLU_046586_1_0_10"/>
<dbReference type="Gene3D" id="3.40.50.150">
    <property type="entry name" value="Vaccinia Virus protein VP39"/>
    <property type="match status" value="1"/>
</dbReference>